<dbReference type="Proteomes" id="UP000050424">
    <property type="component" value="Unassembled WGS sequence"/>
</dbReference>
<dbReference type="SUPFAM" id="SSF110395">
    <property type="entry name" value="CutC-like"/>
    <property type="match status" value="1"/>
</dbReference>
<dbReference type="PANTHER" id="PTHR12598:SF0">
    <property type="entry name" value="COPPER HOMEOSTASIS PROTEIN CUTC HOMOLOG"/>
    <property type="match status" value="1"/>
</dbReference>
<comment type="similarity">
    <text evidence="1">Belongs to the CutC family.</text>
</comment>
<dbReference type="InterPro" id="IPR005627">
    <property type="entry name" value="CutC-like"/>
</dbReference>
<dbReference type="AlphaFoldDB" id="A0A0P7BEQ1"/>
<dbReference type="EMBL" id="LKCW01000136">
    <property type="protein sequence ID" value="KPM38358.1"/>
    <property type="molecule type" value="Genomic_DNA"/>
</dbReference>
<dbReference type="OrthoDB" id="7392499at2759"/>
<comment type="caution">
    <text evidence="3">The sequence shown here is derived from an EMBL/GenBank/DDBJ whole genome shotgun (WGS) entry which is preliminary data.</text>
</comment>
<evidence type="ECO:0000313" key="4">
    <source>
        <dbReference type="Proteomes" id="UP000050424"/>
    </source>
</evidence>
<reference evidence="3 4" key="1">
    <citation type="submission" date="2015-09" db="EMBL/GenBank/DDBJ databases">
        <title>Draft genome of a European isolate of the apple canker pathogen Neonectria ditissima.</title>
        <authorList>
            <person name="Gomez-Cortecero A."/>
            <person name="Harrison R.J."/>
            <person name="Armitage A.D."/>
        </authorList>
    </citation>
    <scope>NUCLEOTIDE SEQUENCE [LARGE SCALE GENOMIC DNA]</scope>
    <source>
        <strain evidence="3 4">R09/05</strain>
    </source>
</reference>
<dbReference type="Pfam" id="PF03932">
    <property type="entry name" value="CutC"/>
    <property type="match status" value="1"/>
</dbReference>
<gene>
    <name evidence="3" type="ORF">AK830_g8193</name>
</gene>
<dbReference type="PANTHER" id="PTHR12598">
    <property type="entry name" value="COPPER HOMEOSTASIS PROTEIN CUTC"/>
    <property type="match status" value="1"/>
</dbReference>
<keyword evidence="4" id="KW-1185">Reference proteome</keyword>
<dbReference type="InterPro" id="IPR036822">
    <property type="entry name" value="CutC-like_dom_sf"/>
</dbReference>
<evidence type="ECO:0000313" key="3">
    <source>
        <dbReference type="EMBL" id="KPM38358.1"/>
    </source>
</evidence>
<organism evidence="3 4">
    <name type="scientific">Neonectria ditissima</name>
    <dbReference type="NCBI Taxonomy" id="78410"/>
    <lineage>
        <taxon>Eukaryota</taxon>
        <taxon>Fungi</taxon>
        <taxon>Dikarya</taxon>
        <taxon>Ascomycota</taxon>
        <taxon>Pezizomycotina</taxon>
        <taxon>Sordariomycetes</taxon>
        <taxon>Hypocreomycetidae</taxon>
        <taxon>Hypocreales</taxon>
        <taxon>Nectriaceae</taxon>
        <taxon>Neonectria</taxon>
    </lineage>
</organism>
<dbReference type="STRING" id="78410.A0A0P7BEQ1"/>
<proteinExistence type="inferred from homology"/>
<protein>
    <recommendedName>
        <fullName evidence="2">Copper homeostasis protein cutC homolog</fullName>
    </recommendedName>
</protein>
<dbReference type="Gene3D" id="3.20.20.380">
    <property type="entry name" value="Copper homeostasis (CutC) domain"/>
    <property type="match status" value="1"/>
</dbReference>
<evidence type="ECO:0000256" key="2">
    <source>
        <dbReference type="ARBA" id="ARBA00019014"/>
    </source>
</evidence>
<evidence type="ECO:0000256" key="1">
    <source>
        <dbReference type="ARBA" id="ARBA00007768"/>
    </source>
</evidence>
<sequence length="277" mass="30580">MNRGKIPLEVAVFSPANALGAQALGAYRVELNARGSYGVGGLTPSVRDVAALQRPTGSDKKLDIPIRIMIRPRPAPGPTSPELQDFIYSDAEFDAMRRSISAFKKLGTLNPVRGDAFVFGILERVGPGVNPFERELAVDVRRCTMLVEHAKPVRCVFHRAFDVIAGGDDFQEGLRELVRCGFTGVLTSGGEGSFDRNIDRLVRMCKHLPEIQIIVGGDVRGRNITQLVDRIKHITRLNIWMHSSCLPPVQLPDVDPEEVNPEEFISLHSTLRLDCCD</sequence>
<accession>A0A0P7BEQ1</accession>
<dbReference type="GO" id="GO:0005507">
    <property type="term" value="F:copper ion binding"/>
    <property type="evidence" value="ECO:0007669"/>
    <property type="project" value="TreeGrafter"/>
</dbReference>
<name>A0A0P7BEQ1_9HYPO</name>